<proteinExistence type="predicted"/>
<dbReference type="AlphaFoldDB" id="A0AAW0KX70"/>
<gene>
    <name evidence="2" type="ORF">CFP56_011054</name>
</gene>
<keyword evidence="1" id="KW-0472">Membrane</keyword>
<reference evidence="2 3" key="1">
    <citation type="journal article" date="2018" name="Sci. Data">
        <title>The draft genome sequence of cork oak.</title>
        <authorList>
            <person name="Ramos A.M."/>
            <person name="Usie A."/>
            <person name="Barbosa P."/>
            <person name="Barros P.M."/>
            <person name="Capote T."/>
            <person name="Chaves I."/>
            <person name="Simoes F."/>
            <person name="Abreu I."/>
            <person name="Carrasquinho I."/>
            <person name="Faro C."/>
            <person name="Guimaraes J.B."/>
            <person name="Mendonca D."/>
            <person name="Nobrega F."/>
            <person name="Rodrigues L."/>
            <person name="Saibo N.J.M."/>
            <person name="Varela M.C."/>
            <person name="Egas C."/>
            <person name="Matos J."/>
            <person name="Miguel C.M."/>
            <person name="Oliveira M.M."/>
            <person name="Ricardo C.P."/>
            <person name="Goncalves S."/>
        </authorList>
    </citation>
    <scope>NUCLEOTIDE SEQUENCE [LARGE SCALE GENOMIC DNA]</scope>
    <source>
        <strain evidence="3">cv. HL8</strain>
    </source>
</reference>
<protein>
    <submittedName>
        <fullName evidence="2">Uncharacterized protein</fullName>
    </submittedName>
</protein>
<evidence type="ECO:0000256" key="1">
    <source>
        <dbReference type="SAM" id="Phobius"/>
    </source>
</evidence>
<dbReference type="Proteomes" id="UP000237347">
    <property type="component" value="Unassembled WGS sequence"/>
</dbReference>
<feature type="transmembrane region" description="Helical" evidence="1">
    <location>
        <begin position="27"/>
        <end position="49"/>
    </location>
</feature>
<evidence type="ECO:0000313" key="3">
    <source>
        <dbReference type="Proteomes" id="UP000237347"/>
    </source>
</evidence>
<evidence type="ECO:0000313" key="2">
    <source>
        <dbReference type="EMBL" id="KAK7844203.1"/>
    </source>
</evidence>
<organism evidence="2 3">
    <name type="scientific">Quercus suber</name>
    <name type="common">Cork oak</name>
    <dbReference type="NCBI Taxonomy" id="58331"/>
    <lineage>
        <taxon>Eukaryota</taxon>
        <taxon>Viridiplantae</taxon>
        <taxon>Streptophyta</taxon>
        <taxon>Embryophyta</taxon>
        <taxon>Tracheophyta</taxon>
        <taxon>Spermatophyta</taxon>
        <taxon>Magnoliopsida</taxon>
        <taxon>eudicotyledons</taxon>
        <taxon>Gunneridae</taxon>
        <taxon>Pentapetalae</taxon>
        <taxon>rosids</taxon>
        <taxon>fabids</taxon>
        <taxon>Fagales</taxon>
        <taxon>Fagaceae</taxon>
        <taxon>Quercus</taxon>
    </lineage>
</organism>
<comment type="caution">
    <text evidence="2">The sequence shown here is derived from an EMBL/GenBank/DDBJ whole genome shotgun (WGS) entry which is preliminary data.</text>
</comment>
<keyword evidence="1" id="KW-1133">Transmembrane helix</keyword>
<dbReference type="EMBL" id="PKMF04000189">
    <property type="protein sequence ID" value="KAK7844203.1"/>
    <property type="molecule type" value="Genomic_DNA"/>
</dbReference>
<keyword evidence="1" id="KW-0812">Transmembrane</keyword>
<accession>A0AAW0KX70</accession>
<sequence>MTWVEPLSHACVIWFLDYVGLVLVHSRVFACPCIFLFLVDPSINGLYFFARLEMNQRQMALWKVLLDLADRENNDDLRTNRPFTNVKWELLVGELFNSAVTFWLTNNDSAPSPDRRIVSHALFTWVLPGTLLDIQFNHIQM</sequence>
<keyword evidence="3" id="KW-1185">Reference proteome</keyword>
<name>A0AAW0KX70_QUESU</name>